<keyword evidence="3" id="KW-0238">DNA-binding</keyword>
<sequence length="164" mass="19175">MRDLPFEKVAKMFDPLIKSRLKVLGLTGERFEMFYQAGLIGLWKAWSEFDETKGSFPSLANLRISGGIMDELRKESNREKRIMPMVPEIYENILSKAVYDTIPLLEKEAIAYYLEKLTKLEQRWVVERICNQKREVDIAAEYGVSVGAVKSWRKRVVKKLRTLR</sequence>
<dbReference type="OrthoDB" id="9783788at2"/>
<dbReference type="Gene3D" id="1.10.1740.10">
    <property type="match status" value="1"/>
</dbReference>
<dbReference type="PANTHER" id="PTHR30385">
    <property type="entry name" value="SIGMA FACTOR F FLAGELLAR"/>
    <property type="match status" value="1"/>
</dbReference>
<keyword evidence="4" id="KW-0804">Transcription</keyword>
<dbReference type="RefSeq" id="WP_094253022.1">
    <property type="nucleotide sequence ID" value="NZ_JBHLXL010000001.1"/>
</dbReference>
<accession>A0A235F8J0</accession>
<dbReference type="Gene3D" id="1.10.10.10">
    <property type="entry name" value="Winged helix-like DNA-binding domain superfamily/Winged helix DNA-binding domain"/>
    <property type="match status" value="1"/>
</dbReference>
<dbReference type="Pfam" id="PF04542">
    <property type="entry name" value="Sigma70_r2"/>
    <property type="match status" value="1"/>
</dbReference>
<keyword evidence="7" id="KW-1185">Reference proteome</keyword>
<dbReference type="AlphaFoldDB" id="A0A235F8J0"/>
<protein>
    <recommendedName>
        <fullName evidence="5">RNA polymerase sigma-70 region 2 domain-containing protein</fullName>
    </recommendedName>
</protein>
<keyword evidence="1" id="KW-0805">Transcription regulation</keyword>
<name>A0A235F8J0_9BACL</name>
<dbReference type="NCBIfam" id="TIGR02937">
    <property type="entry name" value="sigma70-ECF"/>
    <property type="match status" value="1"/>
</dbReference>
<dbReference type="SUPFAM" id="SSF88946">
    <property type="entry name" value="Sigma2 domain of RNA polymerase sigma factors"/>
    <property type="match status" value="1"/>
</dbReference>
<dbReference type="PANTHER" id="PTHR30385:SF4">
    <property type="entry name" value="RNA POLYMERASE SIGMA-E FACTOR"/>
    <property type="match status" value="1"/>
</dbReference>
<evidence type="ECO:0000256" key="2">
    <source>
        <dbReference type="ARBA" id="ARBA00023082"/>
    </source>
</evidence>
<comment type="caution">
    <text evidence="6">The sequence shown here is derived from an EMBL/GenBank/DDBJ whole genome shotgun (WGS) entry which is preliminary data.</text>
</comment>
<proteinExistence type="predicted"/>
<gene>
    <name evidence="6" type="ORF">CGZ90_13480</name>
</gene>
<evidence type="ECO:0000313" key="6">
    <source>
        <dbReference type="EMBL" id="OYD57671.1"/>
    </source>
</evidence>
<dbReference type="InterPro" id="IPR013325">
    <property type="entry name" value="RNA_pol_sigma_r2"/>
</dbReference>
<keyword evidence="2" id="KW-0731">Sigma factor</keyword>
<dbReference type="Proteomes" id="UP000215059">
    <property type="component" value="Unassembled WGS sequence"/>
</dbReference>
<reference evidence="6 7" key="1">
    <citation type="submission" date="2017-07" db="EMBL/GenBank/DDBJ databases">
        <title>Fictibacillus sp. nov. GDSW-R2A3 Genome sequencing and assembly.</title>
        <authorList>
            <person name="Mayilraj S."/>
        </authorList>
    </citation>
    <scope>NUCLEOTIDE SEQUENCE [LARGE SCALE GENOMIC DNA]</scope>
    <source>
        <strain evidence="6 7">GDSW-R2A3</strain>
    </source>
</reference>
<dbReference type="GO" id="GO:0016987">
    <property type="term" value="F:sigma factor activity"/>
    <property type="evidence" value="ECO:0007669"/>
    <property type="project" value="UniProtKB-KW"/>
</dbReference>
<feature type="domain" description="RNA polymerase sigma-70 region 2" evidence="5">
    <location>
        <begin position="26"/>
        <end position="76"/>
    </location>
</feature>
<evidence type="ECO:0000259" key="5">
    <source>
        <dbReference type="Pfam" id="PF04542"/>
    </source>
</evidence>
<organism evidence="6 7">
    <name type="scientific">Fictibacillus aquaticus</name>
    <dbReference type="NCBI Taxonomy" id="2021314"/>
    <lineage>
        <taxon>Bacteria</taxon>
        <taxon>Bacillati</taxon>
        <taxon>Bacillota</taxon>
        <taxon>Bacilli</taxon>
        <taxon>Bacillales</taxon>
        <taxon>Fictibacillaceae</taxon>
        <taxon>Fictibacillus</taxon>
    </lineage>
</organism>
<dbReference type="InterPro" id="IPR036388">
    <property type="entry name" value="WH-like_DNA-bd_sf"/>
</dbReference>
<evidence type="ECO:0000256" key="3">
    <source>
        <dbReference type="ARBA" id="ARBA00023125"/>
    </source>
</evidence>
<dbReference type="EMBL" id="NOII01000003">
    <property type="protein sequence ID" value="OYD57671.1"/>
    <property type="molecule type" value="Genomic_DNA"/>
</dbReference>
<evidence type="ECO:0000256" key="4">
    <source>
        <dbReference type="ARBA" id="ARBA00023163"/>
    </source>
</evidence>
<dbReference type="GO" id="GO:0003677">
    <property type="term" value="F:DNA binding"/>
    <property type="evidence" value="ECO:0007669"/>
    <property type="project" value="UniProtKB-KW"/>
</dbReference>
<dbReference type="InterPro" id="IPR013324">
    <property type="entry name" value="RNA_pol_sigma_r3/r4-like"/>
</dbReference>
<evidence type="ECO:0000313" key="7">
    <source>
        <dbReference type="Proteomes" id="UP000215059"/>
    </source>
</evidence>
<dbReference type="GO" id="GO:0006352">
    <property type="term" value="P:DNA-templated transcription initiation"/>
    <property type="evidence" value="ECO:0007669"/>
    <property type="project" value="InterPro"/>
</dbReference>
<evidence type="ECO:0000256" key="1">
    <source>
        <dbReference type="ARBA" id="ARBA00023015"/>
    </source>
</evidence>
<dbReference type="InterPro" id="IPR007627">
    <property type="entry name" value="RNA_pol_sigma70_r2"/>
</dbReference>
<dbReference type="InterPro" id="IPR014284">
    <property type="entry name" value="RNA_pol_sigma-70_dom"/>
</dbReference>
<dbReference type="SUPFAM" id="SSF88659">
    <property type="entry name" value="Sigma3 and sigma4 domains of RNA polymerase sigma factors"/>
    <property type="match status" value="1"/>
</dbReference>